<dbReference type="UniPathway" id="UPA00088"/>
<feature type="binding site" evidence="1">
    <location>
        <position position="138"/>
    </location>
    <ligand>
        <name>a divalent metal cation</name>
        <dbReference type="ChEBI" id="CHEBI:60240"/>
        <note>catalytic</note>
    </ligand>
</feature>
<dbReference type="SUPFAM" id="SSF51658">
    <property type="entry name" value="Xylose isomerase-like"/>
    <property type="match status" value="1"/>
</dbReference>
<comment type="pathway">
    <text evidence="1">Aromatic compound metabolism; 3,4-dihydroxybenzoate biosynthesis.</text>
</comment>
<comment type="similarity">
    <text evidence="1">Belongs to the bacterial two-domain DSD family.</text>
</comment>
<dbReference type="GO" id="GO:0046872">
    <property type="term" value="F:metal ion binding"/>
    <property type="evidence" value="ECO:0007669"/>
    <property type="project" value="UniProtKB-UniRule"/>
</dbReference>
<organism evidence="3 4">
    <name type="scientific">Rhodococcus qingshengii</name>
    <dbReference type="NCBI Taxonomy" id="334542"/>
    <lineage>
        <taxon>Bacteria</taxon>
        <taxon>Bacillati</taxon>
        <taxon>Actinomycetota</taxon>
        <taxon>Actinomycetes</taxon>
        <taxon>Mycobacteriales</taxon>
        <taxon>Nocardiaceae</taxon>
        <taxon>Rhodococcus</taxon>
        <taxon>Rhodococcus erythropolis group</taxon>
    </lineage>
</organism>
<feature type="domain" description="Xylose isomerase-like TIM barrel" evidence="2">
    <location>
        <begin position="22"/>
        <end position="261"/>
    </location>
</feature>
<feature type="binding site" evidence="1">
    <location>
        <position position="195"/>
    </location>
    <ligand>
        <name>a divalent metal cation</name>
        <dbReference type="ChEBI" id="CHEBI:60240"/>
        <note>catalytic</note>
    </ligand>
</feature>
<proteinExistence type="inferred from homology"/>
<comment type="function">
    <text evidence="1">Catalyzes the conversion of 3-dehydroshikimate to protocatechuate (3,4-dihydroxybenzoate), a common intermediate of quinate and shikimate degradation pathways.</text>
</comment>
<evidence type="ECO:0000313" key="4">
    <source>
        <dbReference type="Proteomes" id="UP000230886"/>
    </source>
</evidence>
<evidence type="ECO:0000256" key="1">
    <source>
        <dbReference type="HAMAP-Rule" id="MF_02238"/>
    </source>
</evidence>
<evidence type="ECO:0000259" key="2">
    <source>
        <dbReference type="Pfam" id="PF01261"/>
    </source>
</evidence>
<feature type="binding site" evidence="1">
    <location>
        <position position="243"/>
    </location>
    <ligand>
        <name>a divalent metal cation</name>
        <dbReference type="ChEBI" id="CHEBI:60240"/>
        <note>catalytic</note>
    </ligand>
</feature>
<comment type="caution">
    <text evidence="3">The sequence shown here is derived from an EMBL/GenBank/DDBJ whole genome shotgun (WGS) entry which is preliminary data.</text>
</comment>
<keyword evidence="1" id="KW-0456">Lyase</keyword>
<dbReference type="EC" id="4.2.1.118" evidence="1"/>
<feature type="binding site" evidence="1">
    <location>
        <position position="169"/>
    </location>
    <ligand>
        <name>a divalent metal cation</name>
        <dbReference type="ChEBI" id="CHEBI:60240"/>
        <note>catalytic</note>
    </ligand>
</feature>
<dbReference type="SUPFAM" id="SSF54593">
    <property type="entry name" value="Glyoxalase/Bleomycin resistance protein/Dihydroxybiphenyl dioxygenase"/>
    <property type="match status" value="1"/>
</dbReference>
<dbReference type="HAMAP" id="MF_02238">
    <property type="entry name" value="DSD"/>
    <property type="match status" value="1"/>
</dbReference>
<dbReference type="Pfam" id="PF01261">
    <property type="entry name" value="AP_endonuc_2"/>
    <property type="match status" value="1"/>
</dbReference>
<feature type="binding site" evidence="1">
    <location>
        <position position="453"/>
    </location>
    <ligand>
        <name>Mg(2+)</name>
        <dbReference type="ChEBI" id="CHEBI:18420"/>
    </ligand>
</feature>
<comment type="cofactor">
    <cofactor evidence="1">
        <name>a divalent metal cation</name>
        <dbReference type="ChEBI" id="CHEBI:60240"/>
    </cofactor>
</comment>
<dbReference type="InterPro" id="IPR050312">
    <property type="entry name" value="IolE/XylAMocC-like"/>
</dbReference>
<dbReference type="InterPro" id="IPR013022">
    <property type="entry name" value="Xyl_isomerase-like_TIM-brl"/>
</dbReference>
<dbReference type="Proteomes" id="UP000230886">
    <property type="component" value="Unassembled WGS sequence"/>
</dbReference>
<evidence type="ECO:0000313" key="3">
    <source>
        <dbReference type="EMBL" id="PCK24979.1"/>
    </source>
</evidence>
<name>A0A2A5J708_RHOSG</name>
<dbReference type="InterPro" id="IPR043700">
    <property type="entry name" value="DSD"/>
</dbReference>
<dbReference type="GO" id="GO:0046279">
    <property type="term" value="P:3,4-dihydroxybenzoate biosynthetic process"/>
    <property type="evidence" value="ECO:0007669"/>
    <property type="project" value="UniProtKB-UniRule"/>
</dbReference>
<dbReference type="PANTHER" id="PTHR12110">
    <property type="entry name" value="HYDROXYPYRUVATE ISOMERASE"/>
    <property type="match status" value="1"/>
</dbReference>
<feature type="binding site" evidence="1">
    <location>
        <position position="531"/>
    </location>
    <ligand>
        <name>Mg(2+)</name>
        <dbReference type="ChEBI" id="CHEBI:18420"/>
    </ligand>
</feature>
<dbReference type="GO" id="GO:0046565">
    <property type="term" value="F:3-dehydroshikimate dehydratase activity"/>
    <property type="evidence" value="ECO:0007669"/>
    <property type="project" value="UniProtKB-UniRule"/>
</dbReference>
<dbReference type="InterPro" id="IPR036237">
    <property type="entry name" value="Xyl_isomerase-like_sf"/>
</dbReference>
<feature type="binding site" evidence="1">
    <location>
        <position position="608"/>
    </location>
    <ligand>
        <name>Mg(2+)</name>
        <dbReference type="ChEBI" id="CHEBI:18420"/>
    </ligand>
</feature>
<gene>
    <name evidence="3" type="ORF">CHR55_22915</name>
</gene>
<dbReference type="RefSeq" id="WP_073512179.1">
    <property type="nucleotide sequence ID" value="NZ_AP026691.1"/>
</dbReference>
<dbReference type="Gene3D" id="3.10.180.10">
    <property type="entry name" value="2,3-Dihydroxybiphenyl 1,2-Dioxygenase, domain 1"/>
    <property type="match status" value="1"/>
</dbReference>
<dbReference type="SMR" id="A0A2A5J708"/>
<comment type="catalytic activity">
    <reaction evidence="1">
        <text>3-dehydroshikimate = 3,4-dihydroxybenzoate + H2O</text>
        <dbReference type="Rhea" id="RHEA:24848"/>
        <dbReference type="ChEBI" id="CHEBI:15377"/>
        <dbReference type="ChEBI" id="CHEBI:16630"/>
        <dbReference type="ChEBI" id="CHEBI:36241"/>
        <dbReference type="EC" id="4.2.1.118"/>
    </reaction>
</comment>
<protein>
    <recommendedName>
        <fullName evidence="1">3-dehydroshikimate dehydratase</fullName>
        <shortName evidence="1">DSD</shortName>
        <ecNumber evidence="1">4.2.1.118</ecNumber>
    </recommendedName>
</protein>
<accession>A0A2A5J708</accession>
<dbReference type="EMBL" id="NOVD01000021">
    <property type="protein sequence ID" value="PCK24979.1"/>
    <property type="molecule type" value="Genomic_DNA"/>
</dbReference>
<keyword evidence="1" id="KW-0479">Metal-binding</keyword>
<dbReference type="Gene3D" id="3.20.20.150">
    <property type="entry name" value="Divalent-metal-dependent TIM barrel enzymes"/>
    <property type="match status" value="1"/>
</dbReference>
<dbReference type="InterPro" id="IPR029068">
    <property type="entry name" value="Glyas_Bleomycin-R_OHBP_Dase"/>
</dbReference>
<sequence>MSAPVRTSIATVSLSGTLEEKLDAIAAAGFDGFEVFEPDFVASPWSPKELRTRAADLGLTLDLYQPFRDFDTVDEAQFARNLVRVQRKFELMDQLGCETLLVCSSPLPTASHDDGQLTEQFGALAELASEHGKKVAYEALAWGAHVNTYGHAWQIVEGVDHPSLGTCLDSFHILSRGDDPAGIREIPGEKIFFLQLADAPFLAMDILQWSRHHRNFPGQGSFDLNAFAQHVYATGYDGPWSLEIFNDVFRRADTQRTAIDAHRSLLHLEEQVAAANPAAGGPTLFTAPERTPLEGIVSLRIAAGPAKQDQVHSMLSRVGFHLVGRHHDHDLQLWRHGPLTVAVDATAGTVWTAPGLPADLPVLTQIGIRATEPEVWGERALALEVPATRVQLPGSSDENSEVPDVVRLKVTDATSIDLRGPGSAAAWESAFEIYPLPAERNREQGAVFTGIDHVALAVPAESWDGIMLLLRSVFEMQPHEGQDVTDSVGLMRSQALTLVQDGDGHTLRISLNMVEGSRSGLPTVRRGGVSHVAFACENIFGAAASMQDWGFAPLPISPNYYDDLDARFGLNSELLDRMRSAGILYDADAHGEFFHLFTPTVGGDLFFEVVQRVGGYEGYGEVNSAVRLSAQLRASST</sequence>
<dbReference type="AlphaFoldDB" id="A0A2A5J708"/>
<dbReference type="PANTHER" id="PTHR12110:SF21">
    <property type="entry name" value="XYLOSE ISOMERASE-LIKE TIM BARREL DOMAIN-CONTAINING PROTEIN"/>
    <property type="match status" value="1"/>
</dbReference>
<reference evidence="3 4" key="1">
    <citation type="submission" date="2017-07" db="EMBL/GenBank/DDBJ databases">
        <title>Draft sequence of Rhodococcus enclensis 23b-28.</title>
        <authorList>
            <person name="Besaury L."/>
            <person name="Sancelme M."/>
            <person name="Amato P."/>
            <person name="Lallement A."/>
            <person name="Delort A.-M."/>
        </authorList>
    </citation>
    <scope>NUCLEOTIDE SEQUENCE [LARGE SCALE GENOMIC DNA]</scope>
    <source>
        <strain evidence="3 4">23b-28</strain>
    </source>
</reference>